<protein>
    <submittedName>
        <fullName evidence="1">Uncharacterized protein</fullName>
    </submittedName>
</protein>
<dbReference type="RefSeq" id="WP_216480391.1">
    <property type="nucleotide sequence ID" value="NZ_JAHLQJ010000017.1"/>
</dbReference>
<accession>A0ABS6FXG6</accession>
<organism evidence="1 2">
    <name type="scientific">Paenibacillus brevis</name>
    <dbReference type="NCBI Taxonomy" id="2841508"/>
    <lineage>
        <taxon>Bacteria</taxon>
        <taxon>Bacillati</taxon>
        <taxon>Bacillota</taxon>
        <taxon>Bacilli</taxon>
        <taxon>Bacillales</taxon>
        <taxon>Paenibacillaceae</taxon>
        <taxon>Paenibacillus</taxon>
    </lineage>
</organism>
<proteinExistence type="predicted"/>
<dbReference type="Proteomes" id="UP000743001">
    <property type="component" value="Unassembled WGS sequence"/>
</dbReference>
<reference evidence="1 2" key="1">
    <citation type="submission" date="2021-06" db="EMBL/GenBank/DDBJ databases">
        <authorList>
            <person name="Sun Q."/>
            <person name="Li D."/>
        </authorList>
    </citation>
    <scope>NUCLEOTIDE SEQUENCE [LARGE SCALE GENOMIC DNA]</scope>
    <source>
        <strain evidence="1 2">MSJ-6</strain>
    </source>
</reference>
<name>A0ABS6FXG6_9BACL</name>
<gene>
    <name evidence="1" type="ORF">KQJ23_18435</name>
</gene>
<dbReference type="Pfam" id="PF19668">
    <property type="entry name" value="DUF6171"/>
    <property type="match status" value="1"/>
</dbReference>
<evidence type="ECO:0000313" key="1">
    <source>
        <dbReference type="EMBL" id="MBU5673815.1"/>
    </source>
</evidence>
<dbReference type="EMBL" id="JAHLQJ010000017">
    <property type="protein sequence ID" value="MBU5673815.1"/>
    <property type="molecule type" value="Genomic_DNA"/>
</dbReference>
<keyword evidence="2" id="KW-1185">Reference proteome</keyword>
<dbReference type="InterPro" id="IPR046169">
    <property type="entry name" value="DUF6171"/>
</dbReference>
<comment type="caution">
    <text evidence="1">The sequence shown here is derived from an EMBL/GenBank/DDBJ whole genome shotgun (WGS) entry which is preliminary data.</text>
</comment>
<evidence type="ECO:0000313" key="2">
    <source>
        <dbReference type="Proteomes" id="UP000743001"/>
    </source>
</evidence>
<sequence length="101" mass="11107">MADNTCKACRDNYKVTETQMQRILQTSAFALERRVDMQQYQERLHLCSTCPKLSDGVTCTACGCIIPVVAWLKERACPLPGGGRWGKLADQEPASVATAAE</sequence>